<feature type="region of interest" description="Disordered" evidence="1">
    <location>
        <begin position="1"/>
        <end position="36"/>
    </location>
</feature>
<proteinExistence type="predicted"/>
<dbReference type="EMBL" id="JAHYIQ010000020">
    <property type="protein sequence ID" value="KAK1123722.1"/>
    <property type="molecule type" value="Genomic_DNA"/>
</dbReference>
<reference evidence="2" key="1">
    <citation type="submission" date="2021-10" db="EMBL/GenBank/DDBJ databases">
        <title>Melipona bicolor Genome sequencing and assembly.</title>
        <authorList>
            <person name="Araujo N.S."/>
            <person name="Arias M.C."/>
        </authorList>
    </citation>
    <scope>NUCLEOTIDE SEQUENCE</scope>
    <source>
        <strain evidence="2">USP_2M_L1-L4_2017</strain>
        <tissue evidence="2">Whole body</tissue>
    </source>
</reference>
<protein>
    <submittedName>
        <fullName evidence="2">Uncharacterized protein</fullName>
    </submittedName>
</protein>
<feature type="non-terminal residue" evidence="2">
    <location>
        <position position="1"/>
    </location>
</feature>
<accession>A0AA40FQZ1</accession>
<dbReference type="AlphaFoldDB" id="A0AA40FQZ1"/>
<comment type="caution">
    <text evidence="2">The sequence shown here is derived from an EMBL/GenBank/DDBJ whole genome shotgun (WGS) entry which is preliminary data.</text>
</comment>
<feature type="compositionally biased region" description="Basic and acidic residues" evidence="1">
    <location>
        <begin position="17"/>
        <end position="29"/>
    </location>
</feature>
<name>A0AA40FQZ1_9HYME</name>
<keyword evidence="3" id="KW-1185">Reference proteome</keyword>
<evidence type="ECO:0000256" key="1">
    <source>
        <dbReference type="SAM" id="MobiDB-lite"/>
    </source>
</evidence>
<organism evidence="2 3">
    <name type="scientific">Melipona bicolor</name>
    <dbReference type="NCBI Taxonomy" id="60889"/>
    <lineage>
        <taxon>Eukaryota</taxon>
        <taxon>Metazoa</taxon>
        <taxon>Ecdysozoa</taxon>
        <taxon>Arthropoda</taxon>
        <taxon>Hexapoda</taxon>
        <taxon>Insecta</taxon>
        <taxon>Pterygota</taxon>
        <taxon>Neoptera</taxon>
        <taxon>Endopterygota</taxon>
        <taxon>Hymenoptera</taxon>
        <taxon>Apocrita</taxon>
        <taxon>Aculeata</taxon>
        <taxon>Apoidea</taxon>
        <taxon>Anthophila</taxon>
        <taxon>Apidae</taxon>
        <taxon>Melipona</taxon>
    </lineage>
</organism>
<evidence type="ECO:0000313" key="2">
    <source>
        <dbReference type="EMBL" id="KAK1123722.1"/>
    </source>
</evidence>
<sequence length="114" mass="12626">SSRSRNGDEISINPRGEAGKDARLEENSGRARSCNTVKPIKPGGIVPAAFRGFVANHRLWPHDRVCNASVLRPTRTTCPTEPLSVTRGCESLLHYGPPPEARERDRRFDCLDMS</sequence>
<gene>
    <name evidence="2" type="ORF">K0M31_008419</name>
</gene>
<dbReference type="Proteomes" id="UP001177670">
    <property type="component" value="Unassembled WGS sequence"/>
</dbReference>
<evidence type="ECO:0000313" key="3">
    <source>
        <dbReference type="Proteomes" id="UP001177670"/>
    </source>
</evidence>